<feature type="binding site" evidence="9">
    <location>
        <position position="104"/>
    </location>
    <ligand>
        <name>4-amino-2-methyl-5-(diphosphooxymethyl)pyrimidine</name>
        <dbReference type="ChEBI" id="CHEBI:57841"/>
    </ligand>
</feature>
<dbReference type="GO" id="GO:0005737">
    <property type="term" value="C:cytoplasm"/>
    <property type="evidence" value="ECO:0007669"/>
    <property type="project" value="TreeGrafter"/>
</dbReference>
<comment type="catalytic activity">
    <reaction evidence="6 9 10">
        <text>4-methyl-5-(2-phosphooxyethyl)-thiazole + 4-amino-2-methyl-5-(diphosphooxymethyl)pyrimidine + H(+) = thiamine phosphate + diphosphate</text>
        <dbReference type="Rhea" id="RHEA:22328"/>
        <dbReference type="ChEBI" id="CHEBI:15378"/>
        <dbReference type="ChEBI" id="CHEBI:33019"/>
        <dbReference type="ChEBI" id="CHEBI:37575"/>
        <dbReference type="ChEBI" id="CHEBI:57841"/>
        <dbReference type="ChEBI" id="CHEBI:58296"/>
        <dbReference type="EC" id="2.5.1.3"/>
    </reaction>
</comment>
<proteinExistence type="inferred from homology"/>
<evidence type="ECO:0000256" key="11">
    <source>
        <dbReference type="RuleBase" id="RU004253"/>
    </source>
</evidence>
<dbReference type="EC" id="2.5.1.3" evidence="9"/>
<dbReference type="InterPro" id="IPR034291">
    <property type="entry name" value="TMP_synthase"/>
</dbReference>
<feature type="binding site" evidence="9">
    <location>
        <begin position="130"/>
        <end position="132"/>
    </location>
    <ligand>
        <name>2-[(2R,5Z)-2-carboxy-4-methylthiazol-5(2H)-ylidene]ethyl phosphate</name>
        <dbReference type="ChEBI" id="CHEBI:62899"/>
    </ligand>
</feature>
<dbReference type="InterPro" id="IPR013785">
    <property type="entry name" value="Aldolase_TIM"/>
</dbReference>
<evidence type="ECO:0000256" key="5">
    <source>
        <dbReference type="ARBA" id="ARBA00022977"/>
    </source>
</evidence>
<comment type="catalytic activity">
    <reaction evidence="7 9 10">
        <text>2-(2-carboxy-4-methylthiazol-5-yl)ethyl phosphate + 4-amino-2-methyl-5-(diphosphooxymethyl)pyrimidine + 2 H(+) = thiamine phosphate + CO2 + diphosphate</text>
        <dbReference type="Rhea" id="RHEA:47848"/>
        <dbReference type="ChEBI" id="CHEBI:15378"/>
        <dbReference type="ChEBI" id="CHEBI:16526"/>
        <dbReference type="ChEBI" id="CHEBI:33019"/>
        <dbReference type="ChEBI" id="CHEBI:37575"/>
        <dbReference type="ChEBI" id="CHEBI:57841"/>
        <dbReference type="ChEBI" id="CHEBI:62890"/>
        <dbReference type="EC" id="2.5.1.3"/>
    </reaction>
</comment>
<comment type="similarity">
    <text evidence="9 10">Belongs to the thiamine-phosphate synthase family.</text>
</comment>
<dbReference type="InterPro" id="IPR022998">
    <property type="entry name" value="ThiamineP_synth_TenI"/>
</dbReference>
<keyword evidence="2 9" id="KW-0808">Transferase</keyword>
<evidence type="ECO:0000256" key="4">
    <source>
        <dbReference type="ARBA" id="ARBA00022842"/>
    </source>
</evidence>
<sequence length="209" mass="22511">MINKLHYISQQTAQRSHLDNIQAACEAGCQLIQLRIKNEMHENILPVATAAKALCDRYNALLIINDYPHIAAAVDAAGVHVGLQDMTVAEARAIVGRQKIVGGTANTLADILTHVRNGASYVGLGPFRFTTTKQNLSPVLGLEGYRTIMTALREQQVHTPVVAIGGILETDIPAIIQTGIHGIAVSGLITQSAGQQPLVQHIYELLNKQ</sequence>
<feature type="binding site" evidence="9">
    <location>
        <position position="166"/>
    </location>
    <ligand>
        <name>2-[(2R,5Z)-2-carboxy-4-methylthiazol-5(2H)-ylidene]ethyl phosphate</name>
        <dbReference type="ChEBI" id="CHEBI:62899"/>
    </ligand>
</feature>
<keyword evidence="5 9" id="KW-0784">Thiamine biosynthesis</keyword>
<evidence type="ECO:0000256" key="2">
    <source>
        <dbReference type="ARBA" id="ARBA00022679"/>
    </source>
</evidence>
<evidence type="ECO:0000313" key="13">
    <source>
        <dbReference type="EMBL" id="SKA14559.1"/>
    </source>
</evidence>
<dbReference type="Proteomes" id="UP000190367">
    <property type="component" value="Unassembled WGS sequence"/>
</dbReference>
<dbReference type="NCBIfam" id="NF000736">
    <property type="entry name" value="PRK00043.2-3"/>
    <property type="match status" value="1"/>
</dbReference>
<comment type="function">
    <text evidence="9">Condenses 4-methyl-5-(beta-hydroxyethyl)thiazole monophosphate (THZ-P) and 2-methyl-4-amino-5-hydroxymethyl pyrimidine pyrophosphate (HMP-PP) to form thiamine monophosphate (TMP).</text>
</comment>
<comment type="cofactor">
    <cofactor evidence="9">
        <name>Mg(2+)</name>
        <dbReference type="ChEBI" id="CHEBI:18420"/>
    </cofactor>
    <text evidence="9">Binds 1 Mg(2+) ion per subunit.</text>
</comment>
<dbReference type="RefSeq" id="WP_078669567.1">
    <property type="nucleotide sequence ID" value="NZ_FUWZ01000002.1"/>
</dbReference>
<comment type="pathway">
    <text evidence="1 9 11">Cofactor biosynthesis; thiamine diphosphate biosynthesis; thiamine phosphate from 4-amino-2-methyl-5-diphosphomethylpyrimidine and 4-methyl-5-(2-phosphoethyl)-thiazole: step 1/1.</text>
</comment>
<evidence type="ECO:0000256" key="10">
    <source>
        <dbReference type="RuleBase" id="RU003826"/>
    </source>
</evidence>
<evidence type="ECO:0000256" key="8">
    <source>
        <dbReference type="ARBA" id="ARBA00047883"/>
    </source>
</evidence>
<reference evidence="14" key="1">
    <citation type="submission" date="2017-02" db="EMBL/GenBank/DDBJ databases">
        <authorList>
            <person name="Varghese N."/>
            <person name="Submissions S."/>
        </authorList>
    </citation>
    <scope>NUCLEOTIDE SEQUENCE [LARGE SCALE GENOMIC DNA]</scope>
    <source>
        <strain evidence="14">DSM 22224</strain>
    </source>
</reference>
<dbReference type="Pfam" id="PF02581">
    <property type="entry name" value="TMP-TENI"/>
    <property type="match status" value="1"/>
</dbReference>
<dbReference type="OrthoDB" id="9812206at2"/>
<dbReference type="GO" id="GO:0009229">
    <property type="term" value="P:thiamine diphosphate biosynthetic process"/>
    <property type="evidence" value="ECO:0007669"/>
    <property type="project" value="UniProtKB-UniRule"/>
</dbReference>
<dbReference type="PANTHER" id="PTHR20857">
    <property type="entry name" value="THIAMINE-PHOSPHATE PYROPHOSPHORYLASE"/>
    <property type="match status" value="1"/>
</dbReference>
<evidence type="ECO:0000256" key="6">
    <source>
        <dbReference type="ARBA" id="ARBA00047334"/>
    </source>
</evidence>
<dbReference type="InterPro" id="IPR036206">
    <property type="entry name" value="ThiamineP_synth_sf"/>
</dbReference>
<comment type="catalytic activity">
    <reaction evidence="8 9 10">
        <text>2-[(2R,5Z)-2-carboxy-4-methylthiazol-5(2H)-ylidene]ethyl phosphate + 4-amino-2-methyl-5-(diphosphooxymethyl)pyrimidine + 2 H(+) = thiamine phosphate + CO2 + diphosphate</text>
        <dbReference type="Rhea" id="RHEA:47844"/>
        <dbReference type="ChEBI" id="CHEBI:15378"/>
        <dbReference type="ChEBI" id="CHEBI:16526"/>
        <dbReference type="ChEBI" id="CHEBI:33019"/>
        <dbReference type="ChEBI" id="CHEBI:37575"/>
        <dbReference type="ChEBI" id="CHEBI:57841"/>
        <dbReference type="ChEBI" id="CHEBI:62899"/>
        <dbReference type="EC" id="2.5.1.3"/>
    </reaction>
</comment>
<feature type="binding site" evidence="9">
    <location>
        <position position="65"/>
    </location>
    <ligand>
        <name>4-amino-2-methyl-5-(diphosphooxymethyl)pyrimidine</name>
        <dbReference type="ChEBI" id="CHEBI:57841"/>
    </ligand>
</feature>
<gene>
    <name evidence="9" type="primary">thiE</name>
    <name evidence="13" type="ORF">SAMN04488128_1021081</name>
</gene>
<feature type="binding site" evidence="9">
    <location>
        <begin position="33"/>
        <end position="37"/>
    </location>
    <ligand>
        <name>4-amino-2-methyl-5-(diphosphooxymethyl)pyrimidine</name>
        <dbReference type="ChEBI" id="CHEBI:57841"/>
    </ligand>
</feature>
<evidence type="ECO:0000256" key="1">
    <source>
        <dbReference type="ARBA" id="ARBA00005165"/>
    </source>
</evidence>
<evidence type="ECO:0000256" key="7">
    <source>
        <dbReference type="ARBA" id="ARBA00047851"/>
    </source>
</evidence>
<dbReference type="GO" id="GO:0000287">
    <property type="term" value="F:magnesium ion binding"/>
    <property type="evidence" value="ECO:0007669"/>
    <property type="project" value="UniProtKB-UniRule"/>
</dbReference>
<feature type="binding site" evidence="9">
    <location>
        <position position="133"/>
    </location>
    <ligand>
        <name>4-amino-2-methyl-5-(diphosphooxymethyl)pyrimidine</name>
        <dbReference type="ChEBI" id="CHEBI:57841"/>
    </ligand>
</feature>
<comment type="caution">
    <text evidence="9">Lacks conserved residue(s) required for the propagation of feature annotation.</text>
</comment>
<dbReference type="GO" id="GO:0004789">
    <property type="term" value="F:thiamine-phosphate diphosphorylase activity"/>
    <property type="evidence" value="ECO:0007669"/>
    <property type="project" value="UniProtKB-UniRule"/>
</dbReference>
<organism evidence="13 14">
    <name type="scientific">Chitinophaga eiseniae</name>
    <dbReference type="NCBI Taxonomy" id="634771"/>
    <lineage>
        <taxon>Bacteria</taxon>
        <taxon>Pseudomonadati</taxon>
        <taxon>Bacteroidota</taxon>
        <taxon>Chitinophagia</taxon>
        <taxon>Chitinophagales</taxon>
        <taxon>Chitinophagaceae</taxon>
        <taxon>Chitinophaga</taxon>
    </lineage>
</organism>
<dbReference type="GO" id="GO:0009228">
    <property type="term" value="P:thiamine biosynthetic process"/>
    <property type="evidence" value="ECO:0007669"/>
    <property type="project" value="UniProtKB-KW"/>
</dbReference>
<dbReference type="NCBIfam" id="TIGR00693">
    <property type="entry name" value="thiE"/>
    <property type="match status" value="1"/>
</dbReference>
<protein>
    <recommendedName>
        <fullName evidence="9">Thiamine-phosphate synthase</fullName>
        <shortName evidence="9">TP synthase</shortName>
        <shortName evidence="9">TPS</shortName>
        <ecNumber evidence="9">2.5.1.3</ecNumber>
    </recommendedName>
    <alternativeName>
        <fullName evidence="9">Thiamine-phosphate pyrophosphorylase</fullName>
        <shortName evidence="9">TMP pyrophosphorylase</shortName>
        <shortName evidence="9">TMP-PPase</shortName>
    </alternativeName>
</protein>
<keyword evidence="4 9" id="KW-0460">Magnesium</keyword>
<dbReference type="SUPFAM" id="SSF51391">
    <property type="entry name" value="Thiamin phosphate synthase"/>
    <property type="match status" value="1"/>
</dbReference>
<evidence type="ECO:0000313" key="14">
    <source>
        <dbReference type="Proteomes" id="UP000190367"/>
    </source>
</evidence>
<dbReference type="AlphaFoldDB" id="A0A1T4RF74"/>
<dbReference type="PANTHER" id="PTHR20857:SF15">
    <property type="entry name" value="THIAMINE-PHOSPHATE SYNTHASE"/>
    <property type="match status" value="1"/>
</dbReference>
<evidence type="ECO:0000256" key="3">
    <source>
        <dbReference type="ARBA" id="ARBA00022723"/>
    </source>
</evidence>
<evidence type="ECO:0000259" key="12">
    <source>
        <dbReference type="Pfam" id="PF02581"/>
    </source>
</evidence>
<dbReference type="UniPathway" id="UPA00060">
    <property type="reaction ID" value="UER00141"/>
</dbReference>
<dbReference type="STRING" id="634771.SAMN04488128_1021081"/>
<accession>A0A1T4RF74</accession>
<feature type="domain" description="Thiamine phosphate synthase/TenI" evidence="12">
    <location>
        <begin position="9"/>
        <end position="186"/>
    </location>
</feature>
<keyword evidence="3 9" id="KW-0479">Metal-binding</keyword>
<dbReference type="EMBL" id="FUWZ01000002">
    <property type="protein sequence ID" value="SKA14559.1"/>
    <property type="molecule type" value="Genomic_DNA"/>
</dbReference>
<feature type="binding site" evidence="9">
    <location>
        <position position="85"/>
    </location>
    <ligand>
        <name>Mg(2+)</name>
        <dbReference type="ChEBI" id="CHEBI:18420"/>
    </ligand>
</feature>
<dbReference type="HAMAP" id="MF_00097">
    <property type="entry name" value="TMP_synthase"/>
    <property type="match status" value="1"/>
</dbReference>
<dbReference type="CDD" id="cd00564">
    <property type="entry name" value="TMP_TenI"/>
    <property type="match status" value="1"/>
</dbReference>
<keyword evidence="14" id="KW-1185">Reference proteome</keyword>
<name>A0A1T4RF74_9BACT</name>
<feature type="binding site" evidence="9">
    <location>
        <position position="66"/>
    </location>
    <ligand>
        <name>Mg(2+)</name>
        <dbReference type="ChEBI" id="CHEBI:18420"/>
    </ligand>
</feature>
<evidence type="ECO:0000256" key="9">
    <source>
        <dbReference type="HAMAP-Rule" id="MF_00097"/>
    </source>
</evidence>
<dbReference type="Gene3D" id="3.20.20.70">
    <property type="entry name" value="Aldolase class I"/>
    <property type="match status" value="1"/>
</dbReference>